<sequence length="82" mass="9207">MTANDPWRKLPGIGRPTCTPLSTENLWHPSHLLPHAHSNYHINHPLAPSKRHCNCTSKQKRNPASNTCIHDAVRNLMSVSLP</sequence>
<dbReference type="EMBL" id="MU069471">
    <property type="protein sequence ID" value="KAF5841973.1"/>
    <property type="molecule type" value="Genomic_DNA"/>
</dbReference>
<gene>
    <name evidence="1" type="ORF">DUNSADRAFT_9854</name>
</gene>
<organism evidence="1 2">
    <name type="scientific">Dunaliella salina</name>
    <name type="common">Green alga</name>
    <name type="synonym">Protococcus salinus</name>
    <dbReference type="NCBI Taxonomy" id="3046"/>
    <lineage>
        <taxon>Eukaryota</taxon>
        <taxon>Viridiplantae</taxon>
        <taxon>Chlorophyta</taxon>
        <taxon>core chlorophytes</taxon>
        <taxon>Chlorophyceae</taxon>
        <taxon>CS clade</taxon>
        <taxon>Chlamydomonadales</taxon>
        <taxon>Dunaliellaceae</taxon>
        <taxon>Dunaliella</taxon>
    </lineage>
</organism>
<reference evidence="1" key="1">
    <citation type="submission" date="2017-08" db="EMBL/GenBank/DDBJ databases">
        <authorList>
            <person name="Polle J.E."/>
            <person name="Barry K."/>
            <person name="Cushman J."/>
            <person name="Schmutz J."/>
            <person name="Tran D."/>
            <person name="Hathwaick L.T."/>
            <person name="Yim W.C."/>
            <person name="Jenkins J."/>
            <person name="Mckie-Krisberg Z.M."/>
            <person name="Prochnik S."/>
            <person name="Lindquist E."/>
            <person name="Dockter R.B."/>
            <person name="Adam C."/>
            <person name="Molina H."/>
            <person name="Bunkerborg J."/>
            <person name="Jin E."/>
            <person name="Buchheim M."/>
            <person name="Magnuson J."/>
        </authorList>
    </citation>
    <scope>NUCLEOTIDE SEQUENCE</scope>
    <source>
        <strain evidence="1">CCAP 19/18</strain>
    </source>
</reference>
<evidence type="ECO:0000313" key="2">
    <source>
        <dbReference type="Proteomes" id="UP000815325"/>
    </source>
</evidence>
<keyword evidence="2" id="KW-1185">Reference proteome</keyword>
<protein>
    <recommendedName>
        <fullName evidence="3">Encoded protein</fullName>
    </recommendedName>
</protein>
<evidence type="ECO:0000313" key="1">
    <source>
        <dbReference type="EMBL" id="KAF5841973.1"/>
    </source>
</evidence>
<proteinExistence type="predicted"/>
<dbReference type="Proteomes" id="UP000815325">
    <property type="component" value="Unassembled WGS sequence"/>
</dbReference>
<evidence type="ECO:0008006" key="3">
    <source>
        <dbReference type="Google" id="ProtNLM"/>
    </source>
</evidence>
<name>A0ABQ7H540_DUNSA</name>
<comment type="caution">
    <text evidence="1">The sequence shown here is derived from an EMBL/GenBank/DDBJ whole genome shotgun (WGS) entry which is preliminary data.</text>
</comment>
<accession>A0ABQ7H540</accession>